<comment type="caution">
    <text evidence="5">The sequence shown here is derived from an EMBL/GenBank/DDBJ whole genome shotgun (WGS) entry which is preliminary data.</text>
</comment>
<organism evidence="5 6">
    <name type="scientific">Paraburkholderia madseniana</name>
    <dbReference type="NCBI Taxonomy" id="2599607"/>
    <lineage>
        <taxon>Bacteria</taxon>
        <taxon>Pseudomonadati</taxon>
        <taxon>Pseudomonadota</taxon>
        <taxon>Betaproteobacteria</taxon>
        <taxon>Burkholderiales</taxon>
        <taxon>Burkholderiaceae</taxon>
        <taxon>Paraburkholderia</taxon>
    </lineage>
</organism>
<evidence type="ECO:0000313" key="6">
    <source>
        <dbReference type="Proteomes" id="UP000463700"/>
    </source>
</evidence>
<dbReference type="Pfam" id="PF12833">
    <property type="entry name" value="HTH_18"/>
    <property type="match status" value="1"/>
</dbReference>
<dbReference type="SUPFAM" id="SSF52317">
    <property type="entry name" value="Class I glutamine amidotransferase-like"/>
    <property type="match status" value="1"/>
</dbReference>
<evidence type="ECO:0000259" key="4">
    <source>
        <dbReference type="PROSITE" id="PS01124"/>
    </source>
</evidence>
<feature type="domain" description="HTH araC/xylS-type" evidence="4">
    <location>
        <begin position="228"/>
        <end position="326"/>
    </location>
</feature>
<dbReference type="RefSeq" id="WP_154558309.1">
    <property type="nucleotide sequence ID" value="NZ_VOSW01000003.1"/>
</dbReference>
<reference evidence="5 6" key="1">
    <citation type="journal article" date="2020" name="Int. J. Syst. Evol. Microbiol.">
        <title>Paraburkholderia madseniana sp. nov., a phenolic acid-degrading bacterium isolated from acidic forest soil.</title>
        <authorList>
            <person name="Wilhelm R.C."/>
            <person name="Murphy S.J.L."/>
            <person name="Feriancek N.M."/>
            <person name="Karasz D.C."/>
            <person name="DeRito C.M."/>
            <person name="Newman J.D."/>
            <person name="Buckley D.H."/>
        </authorList>
    </citation>
    <scope>NUCLEOTIDE SEQUENCE [LARGE SCALE GENOMIC DNA]</scope>
    <source>
        <strain evidence="5 6">RP11</strain>
    </source>
</reference>
<keyword evidence="1" id="KW-0805">Transcription regulation</keyword>
<dbReference type="OrthoDB" id="6831751at2"/>
<dbReference type="InterPro" id="IPR029062">
    <property type="entry name" value="Class_I_gatase-like"/>
</dbReference>
<dbReference type="InterPro" id="IPR018062">
    <property type="entry name" value="HTH_AraC-typ_CS"/>
</dbReference>
<proteinExistence type="predicted"/>
<dbReference type="Proteomes" id="UP000463700">
    <property type="component" value="Unassembled WGS sequence"/>
</dbReference>
<evidence type="ECO:0000256" key="1">
    <source>
        <dbReference type="ARBA" id="ARBA00023015"/>
    </source>
</evidence>
<dbReference type="EMBL" id="VOSW01000003">
    <property type="protein sequence ID" value="KAE8761585.1"/>
    <property type="molecule type" value="Genomic_DNA"/>
</dbReference>
<dbReference type="SUPFAM" id="SSF46689">
    <property type="entry name" value="Homeodomain-like"/>
    <property type="match status" value="2"/>
</dbReference>
<dbReference type="AlphaFoldDB" id="A0A6N6WLR3"/>
<evidence type="ECO:0000313" key="5">
    <source>
        <dbReference type="EMBL" id="KAE8761585.1"/>
    </source>
</evidence>
<evidence type="ECO:0000256" key="2">
    <source>
        <dbReference type="ARBA" id="ARBA00023125"/>
    </source>
</evidence>
<protein>
    <submittedName>
        <fullName evidence="5">Helix-turn-helix domain-containing protein</fullName>
    </submittedName>
</protein>
<dbReference type="GO" id="GO:0003700">
    <property type="term" value="F:DNA-binding transcription factor activity"/>
    <property type="evidence" value="ECO:0007669"/>
    <property type="project" value="InterPro"/>
</dbReference>
<dbReference type="InterPro" id="IPR009057">
    <property type="entry name" value="Homeodomain-like_sf"/>
</dbReference>
<name>A0A6N6WLR3_9BURK</name>
<dbReference type="PANTHER" id="PTHR43280:SF2">
    <property type="entry name" value="HTH-TYPE TRANSCRIPTIONAL REGULATOR EXSA"/>
    <property type="match status" value="1"/>
</dbReference>
<dbReference type="GO" id="GO:0043565">
    <property type="term" value="F:sequence-specific DNA binding"/>
    <property type="evidence" value="ECO:0007669"/>
    <property type="project" value="InterPro"/>
</dbReference>
<dbReference type="SMART" id="SM00342">
    <property type="entry name" value="HTH_ARAC"/>
    <property type="match status" value="1"/>
</dbReference>
<gene>
    <name evidence="5" type="ORF">FSO04_03045</name>
</gene>
<dbReference type="PROSITE" id="PS00041">
    <property type="entry name" value="HTH_ARAC_FAMILY_1"/>
    <property type="match status" value="1"/>
</dbReference>
<keyword evidence="2" id="KW-0238">DNA-binding</keyword>
<evidence type="ECO:0000256" key="3">
    <source>
        <dbReference type="ARBA" id="ARBA00023163"/>
    </source>
</evidence>
<dbReference type="PROSITE" id="PS01124">
    <property type="entry name" value="HTH_ARAC_FAMILY_2"/>
    <property type="match status" value="1"/>
</dbReference>
<keyword evidence="3" id="KW-0804">Transcription</keyword>
<dbReference type="Gene3D" id="1.10.10.60">
    <property type="entry name" value="Homeodomain-like"/>
    <property type="match status" value="1"/>
</dbReference>
<sequence>MECPSVLCRTSAMPPHVSPEAGIVRRIGIVLFGGFALPEAAAVVEVFQSVNALTEGERRDGMRYDVSLLSVAGGRIVSSSSVFVWTEDIEARRDAERFHALFIAGGVGVNDALHDERLIAWLRRTHPRSDLVFPIGEGQLLLDVAGFGQATGVRRYGKHACEMMQIGAANGPSSVAAGPLQTAIAVVEEDFGSEIARQIADWVAPSPDTRFTAIVRKNVSVGVSENIKASAKWLEANGHRSISIDAAAQIAGMSERNFLRRFKIEMGVTPSDYLLYVRLDMSCRLLVETALPVDKVARHCGIGCGGRLAKLFRKHLATTPTEYRASKRA</sequence>
<accession>A0A6N6WLR3</accession>
<dbReference type="Gene3D" id="3.40.50.880">
    <property type="match status" value="1"/>
</dbReference>
<dbReference type="InterPro" id="IPR018060">
    <property type="entry name" value="HTH_AraC"/>
</dbReference>
<dbReference type="PANTHER" id="PTHR43280">
    <property type="entry name" value="ARAC-FAMILY TRANSCRIPTIONAL REGULATOR"/>
    <property type="match status" value="1"/>
</dbReference>